<reference evidence="2 3" key="1">
    <citation type="submission" date="2019-02" db="EMBL/GenBank/DDBJ databases">
        <title>Deep-cultivation of Planctomycetes and their phenomic and genomic characterization uncovers novel biology.</title>
        <authorList>
            <person name="Wiegand S."/>
            <person name="Jogler M."/>
            <person name="Boedeker C."/>
            <person name="Pinto D."/>
            <person name="Vollmers J."/>
            <person name="Rivas-Marin E."/>
            <person name="Kohn T."/>
            <person name="Peeters S.H."/>
            <person name="Heuer A."/>
            <person name="Rast P."/>
            <person name="Oberbeckmann S."/>
            <person name="Bunk B."/>
            <person name="Jeske O."/>
            <person name="Meyerdierks A."/>
            <person name="Storesund J.E."/>
            <person name="Kallscheuer N."/>
            <person name="Luecker S."/>
            <person name="Lage O.M."/>
            <person name="Pohl T."/>
            <person name="Merkel B.J."/>
            <person name="Hornburger P."/>
            <person name="Mueller R.-W."/>
            <person name="Bruemmer F."/>
            <person name="Labrenz M."/>
            <person name="Spormann A.M."/>
            <person name="Op Den Camp H."/>
            <person name="Overmann J."/>
            <person name="Amann R."/>
            <person name="Jetten M.S.M."/>
            <person name="Mascher T."/>
            <person name="Medema M.H."/>
            <person name="Devos D.P."/>
            <person name="Kaster A.-K."/>
            <person name="Ovreas L."/>
            <person name="Rohde M."/>
            <person name="Galperin M.Y."/>
            <person name="Jogler C."/>
        </authorList>
    </citation>
    <scope>NUCLEOTIDE SEQUENCE [LARGE SCALE GENOMIC DNA]</scope>
    <source>
        <strain evidence="2 3">KOR34</strain>
    </source>
</reference>
<evidence type="ECO:0000313" key="2">
    <source>
        <dbReference type="EMBL" id="TWT32365.1"/>
    </source>
</evidence>
<name>A0A5C5V3U9_9BACT</name>
<keyword evidence="1" id="KW-0812">Transmembrane</keyword>
<organism evidence="2 3">
    <name type="scientific">Posidoniimonas corsicana</name>
    <dbReference type="NCBI Taxonomy" id="1938618"/>
    <lineage>
        <taxon>Bacteria</taxon>
        <taxon>Pseudomonadati</taxon>
        <taxon>Planctomycetota</taxon>
        <taxon>Planctomycetia</taxon>
        <taxon>Pirellulales</taxon>
        <taxon>Lacipirellulaceae</taxon>
        <taxon>Posidoniimonas</taxon>
    </lineage>
</organism>
<feature type="transmembrane region" description="Helical" evidence="1">
    <location>
        <begin position="114"/>
        <end position="132"/>
    </location>
</feature>
<dbReference type="AlphaFoldDB" id="A0A5C5V3U9"/>
<keyword evidence="1" id="KW-1133">Transmembrane helix</keyword>
<protein>
    <submittedName>
        <fullName evidence="2">Uncharacterized protein</fullName>
    </submittedName>
</protein>
<proteinExistence type="predicted"/>
<keyword evidence="3" id="KW-1185">Reference proteome</keyword>
<evidence type="ECO:0000256" key="1">
    <source>
        <dbReference type="SAM" id="Phobius"/>
    </source>
</evidence>
<feature type="transmembrane region" description="Helical" evidence="1">
    <location>
        <begin position="44"/>
        <end position="65"/>
    </location>
</feature>
<accession>A0A5C5V3U9</accession>
<dbReference type="Proteomes" id="UP000316714">
    <property type="component" value="Unassembled WGS sequence"/>
</dbReference>
<sequence>MSVRSKLLLGVQVALAAWFSIVAAEGGLSLEAFGVSVARLAHDWIGFTVLAVAVASCVVASVALLDLLRSRRKPNALIVLLAFGTAILAISPFANAPDSFSLNGRPPTIVTYPVFLWLGILFLILVFAKAGAQTGATPTRDRG</sequence>
<evidence type="ECO:0000313" key="3">
    <source>
        <dbReference type="Proteomes" id="UP000316714"/>
    </source>
</evidence>
<dbReference type="RefSeq" id="WP_146567668.1">
    <property type="nucleotide sequence ID" value="NZ_SIHJ01000003.1"/>
</dbReference>
<feature type="transmembrane region" description="Helical" evidence="1">
    <location>
        <begin position="77"/>
        <end position="94"/>
    </location>
</feature>
<keyword evidence="1" id="KW-0472">Membrane</keyword>
<gene>
    <name evidence="2" type="ORF">KOR34_41280</name>
</gene>
<dbReference type="EMBL" id="SIHJ01000003">
    <property type="protein sequence ID" value="TWT32365.1"/>
    <property type="molecule type" value="Genomic_DNA"/>
</dbReference>
<comment type="caution">
    <text evidence="2">The sequence shown here is derived from an EMBL/GenBank/DDBJ whole genome shotgun (WGS) entry which is preliminary data.</text>
</comment>